<proteinExistence type="predicted"/>
<gene>
    <name evidence="1" type="ORF">B0H16DRAFT_1300905</name>
</gene>
<comment type="caution">
    <text evidence="1">The sequence shown here is derived from an EMBL/GenBank/DDBJ whole genome shotgun (WGS) entry which is preliminary data.</text>
</comment>
<dbReference type="Proteomes" id="UP001215598">
    <property type="component" value="Unassembled WGS sequence"/>
</dbReference>
<dbReference type="AlphaFoldDB" id="A0AAD7K9H9"/>
<evidence type="ECO:0008006" key="3">
    <source>
        <dbReference type="Google" id="ProtNLM"/>
    </source>
</evidence>
<dbReference type="EMBL" id="JARKIB010000007">
    <property type="protein sequence ID" value="KAJ7778420.1"/>
    <property type="molecule type" value="Genomic_DNA"/>
</dbReference>
<keyword evidence="2" id="KW-1185">Reference proteome</keyword>
<accession>A0AAD7K9H9</accession>
<evidence type="ECO:0000313" key="1">
    <source>
        <dbReference type="EMBL" id="KAJ7778420.1"/>
    </source>
</evidence>
<name>A0AAD7K9H9_9AGAR</name>
<reference evidence="1" key="1">
    <citation type="submission" date="2023-03" db="EMBL/GenBank/DDBJ databases">
        <title>Massive genome expansion in bonnet fungi (Mycena s.s.) driven by repeated elements and novel gene families across ecological guilds.</title>
        <authorList>
            <consortium name="Lawrence Berkeley National Laboratory"/>
            <person name="Harder C.B."/>
            <person name="Miyauchi S."/>
            <person name="Viragh M."/>
            <person name="Kuo A."/>
            <person name="Thoen E."/>
            <person name="Andreopoulos B."/>
            <person name="Lu D."/>
            <person name="Skrede I."/>
            <person name="Drula E."/>
            <person name="Henrissat B."/>
            <person name="Morin E."/>
            <person name="Kohler A."/>
            <person name="Barry K."/>
            <person name="LaButti K."/>
            <person name="Morin E."/>
            <person name="Salamov A."/>
            <person name="Lipzen A."/>
            <person name="Mereny Z."/>
            <person name="Hegedus B."/>
            <person name="Baldrian P."/>
            <person name="Stursova M."/>
            <person name="Weitz H."/>
            <person name="Taylor A."/>
            <person name="Grigoriev I.V."/>
            <person name="Nagy L.G."/>
            <person name="Martin F."/>
            <person name="Kauserud H."/>
        </authorList>
    </citation>
    <scope>NUCLEOTIDE SEQUENCE</scope>
    <source>
        <strain evidence="1">CBHHK182m</strain>
    </source>
</reference>
<evidence type="ECO:0000313" key="2">
    <source>
        <dbReference type="Proteomes" id="UP001215598"/>
    </source>
</evidence>
<sequence>MTITDAPEPPPYITTPSEPLATRRHEEYYFEDGNLVIQVSGILFRVWDGSFRRHSKAFPVPLLDKAANDDEHPLVLEGVDPADFERLLWIVYPPVLGECKATTIRDWTAILDLATRWQFADIRELAIRSLGALPDLDPVDKIELAQNYDIRRQWAYGAYVALCSRPAALDVIEGRQLGIETTVNVAFARCVQGRLMCGRRLTRTREKLDKWGRKKPDEVKKAVEEVFEIKEPVAA</sequence>
<organism evidence="1 2">
    <name type="scientific">Mycena metata</name>
    <dbReference type="NCBI Taxonomy" id="1033252"/>
    <lineage>
        <taxon>Eukaryota</taxon>
        <taxon>Fungi</taxon>
        <taxon>Dikarya</taxon>
        <taxon>Basidiomycota</taxon>
        <taxon>Agaricomycotina</taxon>
        <taxon>Agaricomycetes</taxon>
        <taxon>Agaricomycetidae</taxon>
        <taxon>Agaricales</taxon>
        <taxon>Marasmiineae</taxon>
        <taxon>Mycenaceae</taxon>
        <taxon>Mycena</taxon>
    </lineage>
</organism>
<protein>
    <recommendedName>
        <fullName evidence="3">BTB domain-containing protein</fullName>
    </recommendedName>
</protein>